<organism evidence="1 2">
    <name type="scientific">Dentiscutata heterogama</name>
    <dbReference type="NCBI Taxonomy" id="1316150"/>
    <lineage>
        <taxon>Eukaryota</taxon>
        <taxon>Fungi</taxon>
        <taxon>Fungi incertae sedis</taxon>
        <taxon>Mucoromycota</taxon>
        <taxon>Glomeromycotina</taxon>
        <taxon>Glomeromycetes</taxon>
        <taxon>Diversisporales</taxon>
        <taxon>Gigasporaceae</taxon>
        <taxon>Dentiscutata</taxon>
    </lineage>
</organism>
<sequence>VNSKVLHEEISGFLKTKYLSYSPDEELKEMNGIIYGIHNRVFVSLPVIVKKEAKNVHFFVDTGSPSTYICEEAYETFKATIGNISSPIRY</sequence>
<protein>
    <submittedName>
        <fullName evidence="1">4656_t:CDS:1</fullName>
    </submittedName>
</protein>
<evidence type="ECO:0000313" key="2">
    <source>
        <dbReference type="Proteomes" id="UP000789702"/>
    </source>
</evidence>
<dbReference type="EMBL" id="CAJVPU010015381">
    <property type="protein sequence ID" value="CAG8646428.1"/>
    <property type="molecule type" value="Genomic_DNA"/>
</dbReference>
<feature type="non-terminal residue" evidence="1">
    <location>
        <position position="1"/>
    </location>
</feature>
<comment type="caution">
    <text evidence="1">The sequence shown here is derived from an EMBL/GenBank/DDBJ whole genome shotgun (WGS) entry which is preliminary data.</text>
</comment>
<dbReference type="Proteomes" id="UP000789702">
    <property type="component" value="Unassembled WGS sequence"/>
</dbReference>
<gene>
    <name evidence="1" type="ORF">DHETER_LOCUS9084</name>
</gene>
<reference evidence="1" key="1">
    <citation type="submission" date="2021-06" db="EMBL/GenBank/DDBJ databases">
        <authorList>
            <person name="Kallberg Y."/>
            <person name="Tangrot J."/>
            <person name="Rosling A."/>
        </authorList>
    </citation>
    <scope>NUCLEOTIDE SEQUENCE</scope>
    <source>
        <strain evidence="1">IL203A</strain>
    </source>
</reference>
<accession>A0ACA9NB53</accession>
<evidence type="ECO:0000313" key="1">
    <source>
        <dbReference type="EMBL" id="CAG8646428.1"/>
    </source>
</evidence>
<keyword evidence="2" id="KW-1185">Reference proteome</keyword>
<proteinExistence type="predicted"/>
<name>A0ACA9NB53_9GLOM</name>